<proteinExistence type="predicted"/>
<reference evidence="1 2" key="2">
    <citation type="submission" date="2024-01" db="EMBL/GenBank/DDBJ databases">
        <title>Comparative genomics of Cryptococcus and Kwoniella reveals pathogenesis evolution and contrasting modes of karyotype evolution via chromosome fusion or intercentromeric recombination.</title>
        <authorList>
            <person name="Coelho M.A."/>
            <person name="David-Palma M."/>
            <person name="Shea T."/>
            <person name="Bowers K."/>
            <person name="Mcginley-Smith S."/>
            <person name="Mohammad A.W."/>
            <person name="Gnirke A."/>
            <person name="Yurkov A.M."/>
            <person name="Nowrousian M."/>
            <person name="Sun S."/>
            <person name="Cuomo C.A."/>
            <person name="Heitman J."/>
        </authorList>
    </citation>
    <scope>NUCLEOTIDE SEQUENCE [LARGE SCALE GENOMIC DNA]</scope>
    <source>
        <strain evidence="1 2">IND107</strain>
    </source>
</reference>
<sequence length="80" mass="8889">MIKTVTRSPMPIVSTPSIPLSLHQELEDKNKSHNAYSFTYYINVMVLKATFIHIHSTRGATITSLSTSAAEQSQSDKHLS</sequence>
<protein>
    <submittedName>
        <fullName evidence="1">Uncharacterized protein</fullName>
    </submittedName>
</protein>
<evidence type="ECO:0000313" key="1">
    <source>
        <dbReference type="EMBL" id="KAL0253790.1"/>
    </source>
</evidence>
<keyword evidence="2" id="KW-1185">Reference proteome</keyword>
<dbReference type="RefSeq" id="XP_066616011.1">
    <property type="nucleotide sequence ID" value="XM_066755725.1"/>
</dbReference>
<evidence type="ECO:0000313" key="2">
    <source>
        <dbReference type="Proteomes" id="UP000054399"/>
    </source>
</evidence>
<organism evidence="1 2">
    <name type="scientific">Cryptococcus tetragattii IND107</name>
    <dbReference type="NCBI Taxonomy" id="1296105"/>
    <lineage>
        <taxon>Eukaryota</taxon>
        <taxon>Fungi</taxon>
        <taxon>Dikarya</taxon>
        <taxon>Basidiomycota</taxon>
        <taxon>Agaricomycotina</taxon>
        <taxon>Tremellomycetes</taxon>
        <taxon>Tremellales</taxon>
        <taxon>Cryptococcaceae</taxon>
        <taxon>Cryptococcus</taxon>
        <taxon>Cryptococcus gattii species complex</taxon>
    </lineage>
</organism>
<reference evidence="2" key="1">
    <citation type="submission" date="2015-01" db="EMBL/GenBank/DDBJ databases">
        <title>The Genome Sequence of Cryptococcus gattii MMRL2647.</title>
        <authorList>
            <consortium name="The Broad Institute Genomics Platform"/>
            <person name="Cuomo C."/>
            <person name="Litvintseva A."/>
            <person name="Chen Y."/>
            <person name="Heitman J."/>
            <person name="Sun S."/>
            <person name="Springer D."/>
            <person name="Dromer F."/>
            <person name="Young S."/>
            <person name="Zeng Q."/>
            <person name="Gargeya S."/>
            <person name="Abouelleil A."/>
            <person name="Alvarado L."/>
            <person name="Chapman S.B."/>
            <person name="Gainer-Dewar J."/>
            <person name="Goldberg J."/>
            <person name="Griggs A."/>
            <person name="Gujja S."/>
            <person name="Hansen M."/>
            <person name="Howarth C."/>
            <person name="Imamovic A."/>
            <person name="Larimer J."/>
            <person name="Murphy C."/>
            <person name="Naylor J."/>
            <person name="Pearson M."/>
            <person name="Priest M."/>
            <person name="Roberts A."/>
            <person name="Saif S."/>
            <person name="Shea T."/>
            <person name="Sykes S."/>
            <person name="Wortman J."/>
            <person name="Nusbaum C."/>
            <person name="Birren B."/>
        </authorList>
    </citation>
    <scope>NUCLEOTIDE SEQUENCE [LARGE SCALE GENOMIC DNA]</scope>
    <source>
        <strain evidence="2">IND107</strain>
    </source>
</reference>
<dbReference type="GeneID" id="91988024"/>
<dbReference type="Proteomes" id="UP000054399">
    <property type="component" value="Unassembled WGS sequence"/>
</dbReference>
<accession>A0ABR3BZI5</accession>
<gene>
    <name evidence="1" type="ORF">I308_101166</name>
</gene>
<dbReference type="EMBL" id="ATAM02000002">
    <property type="protein sequence ID" value="KAL0253790.1"/>
    <property type="molecule type" value="Genomic_DNA"/>
</dbReference>
<comment type="caution">
    <text evidence="1">The sequence shown here is derived from an EMBL/GenBank/DDBJ whole genome shotgun (WGS) entry which is preliminary data.</text>
</comment>
<name>A0ABR3BZI5_9TREE</name>